<proteinExistence type="predicted"/>
<evidence type="ECO:0000313" key="2">
    <source>
        <dbReference type="EMBL" id="PSU87817.1"/>
    </source>
</evidence>
<feature type="compositionally biased region" description="Basic and acidic residues" evidence="1">
    <location>
        <begin position="8"/>
        <end position="127"/>
    </location>
</feature>
<gene>
    <name evidence="2" type="ORF">C9J27_26000</name>
</gene>
<evidence type="ECO:0000313" key="3">
    <source>
        <dbReference type="Proteomes" id="UP000241426"/>
    </source>
</evidence>
<comment type="caution">
    <text evidence="2">The sequence shown here is derived from an EMBL/GenBank/DDBJ whole genome shotgun (WGS) entry which is preliminary data.</text>
</comment>
<protein>
    <submittedName>
        <fullName evidence="2">Uncharacterized protein</fullName>
    </submittedName>
</protein>
<feature type="compositionally biased region" description="Basic and acidic residues" evidence="1">
    <location>
        <begin position="284"/>
        <end position="438"/>
    </location>
</feature>
<organism evidence="2 3">
    <name type="scientific">Photobacterium kishitanii</name>
    <dbReference type="NCBI Taxonomy" id="318456"/>
    <lineage>
        <taxon>Bacteria</taxon>
        <taxon>Pseudomonadati</taxon>
        <taxon>Pseudomonadota</taxon>
        <taxon>Gammaproteobacteria</taxon>
        <taxon>Vibrionales</taxon>
        <taxon>Vibrionaceae</taxon>
        <taxon>Photobacterium</taxon>
    </lineage>
</organism>
<feature type="compositionally biased region" description="Basic and acidic residues" evidence="1">
    <location>
        <begin position="258"/>
        <end position="278"/>
    </location>
</feature>
<dbReference type="EMBL" id="PYNF01000062">
    <property type="protein sequence ID" value="PSU87817.1"/>
    <property type="molecule type" value="Genomic_DNA"/>
</dbReference>
<evidence type="ECO:0000256" key="1">
    <source>
        <dbReference type="SAM" id="MobiDB-lite"/>
    </source>
</evidence>
<feature type="non-terminal residue" evidence="2">
    <location>
        <position position="1"/>
    </location>
</feature>
<reference evidence="2 3" key="1">
    <citation type="submission" date="2018-01" db="EMBL/GenBank/DDBJ databases">
        <title>Whole genome sequencing of Histamine producing bacteria.</title>
        <authorList>
            <person name="Butler K."/>
        </authorList>
    </citation>
    <scope>NUCLEOTIDE SEQUENCE [LARGE SCALE GENOMIC DNA]</scope>
    <source>
        <strain evidence="2 3">FS-7.2</strain>
    </source>
</reference>
<feature type="compositionally biased region" description="Basic and acidic residues" evidence="1">
    <location>
        <begin position="133"/>
        <end position="252"/>
    </location>
</feature>
<accession>A0A2T3KA03</accession>
<sequence length="1465" mass="158678">PDSGKPVDPAHPDSGKPVDPAHPDSGKPVDPLHPDSGKPVDPAHPDSGKPVDPLHPDSGKPVDPAHPDSGKPVDPLHPDSGKPVDPAHPDSGKPVDPLHPDSGKPVDPAHPDSGKPVDPTHPDHGGDSGKPVDPAHPDSGKPVDPAHPDSGKPVDPLHPDSGKPVDPAHPDSGKPVDPAHPDSGKPVDPAHPDSGKPVDPAHPDSGKPVDPAHPDSGKPVDPAHPDSGKPVDPAHPDSGKPVDPTHPDHGGDSGKPVDPAHPDSGKPVDPTHPDHGGDSGKPVDPLHPDSGKPVDPAHPDSGKPVDPLHPDSGKPVDPAHPDSGKPVDPAHPDSGKPVDPLHPDSGKPVDPAHPDSGKPVDPAHPDSGKPVDPAHPDSGKPVDPLHPDSGKPVDPAHPDSGKPVDPLHPDSGKPVDPAHPDSGKPVDPTHPDIDEPAHATEPTPEIIEPKIIISSDPALRNKITNIEFLGDLEPGIPTKAYISHGVIDNNYSLTFGWGIDSNHNGIVGDEIQGVKDRFVLDSDTITLTEDENGAVTHFMTQVSSKSDENDVRSSEIRSLSANRISYTASSGSGAFFITNKKEYFHLRSGDKPVKLNAQGDERTASSKPIFFHSNENLLIVLNNGQLSLLTDDKSHQADRQGSYNTLGASIDIEKNEKVVDFESNPKSGLIVILTNKGRLLSWLKVNNKVSEDLKDVTTTFIKPLNLSEIDSSIIKNFAITNNGKHIIATTDFGYLIDLLPALSYKNISEVIKVKAEEIEEPNGVKNRIKQVITVGSKTILLTENNNILVRDSNSMLAVFIPFKANFGKPNSQILNDISNLQVSENLFATTAINGNVNVCSPDGSCVDIGTPKQLLKNKNSGFSYVSQDTNELIELSSQPKSQYTNFKNSHTGYRAYFKKLKDGETITDVIATPTITLYKTSLNDYITFNPRYSIGGNLSRWFRKHCLPWSNARYTILESSQRVLKVAPFGEGIGVLFRDHKFEYYSSKSSVLNFNKAVKELNINLNSNVAFFSGTNGSSIIELQDGSSYIFNINSTPDGGTINEGILSFGIKRIITSPFESIGAMLTTDDKLAWFNLKTNDPIANYNDSKNPLVDIYETEDLRTKGLIESLHGKSLYSEFNIKKDIDGEYEYKPFSEDLFNQNATSEKIVARNSKDFAYYFKNKSVFAGRERIFVDTKNEKPNDIAIIGGTAYVITSTGNLYTGSIDGSQKKKVGNFLRFENSSIQSKDRFVSLIPTSETSFYNIKEDGTFKRVDMPRNTKVKRIISGYTDNKTQLLNKTFIVVDDMGNSNIYDTNTLTPKSSNTNDIEKLIQKVKFLKKIYISTTKKNNIVVVLLTENGVLVREIFDSLGKREGSTNDDFLYSRGASNIQSIYAIKGTLIEVDKNGEFLFEGNDDAIPASANEVNALITQYRAKKIHLLADGFIIETEGGKILPFLNDEDIISSPTGDKLKVIKNSKLNITTDN</sequence>
<name>A0A2T3KA03_9GAMM</name>
<feature type="region of interest" description="Disordered" evidence="1">
    <location>
        <begin position="1"/>
        <end position="447"/>
    </location>
</feature>
<dbReference type="Proteomes" id="UP000241426">
    <property type="component" value="Unassembled WGS sequence"/>
</dbReference>